<name>A0ACC0TUH9_9AGAM</name>
<accession>A0ACC0TUH9</accession>
<dbReference type="Proteomes" id="UP001207468">
    <property type="component" value="Unassembled WGS sequence"/>
</dbReference>
<gene>
    <name evidence="1" type="ORF">F5148DRAFT_1245854</name>
</gene>
<organism evidence="1 2">
    <name type="scientific">Russula earlei</name>
    <dbReference type="NCBI Taxonomy" id="71964"/>
    <lineage>
        <taxon>Eukaryota</taxon>
        <taxon>Fungi</taxon>
        <taxon>Dikarya</taxon>
        <taxon>Basidiomycota</taxon>
        <taxon>Agaricomycotina</taxon>
        <taxon>Agaricomycetes</taxon>
        <taxon>Russulales</taxon>
        <taxon>Russulaceae</taxon>
        <taxon>Russula</taxon>
    </lineage>
</organism>
<sequence>MMVAISPRFTFLVTLCVLAAFSSAPISDAAVLRLRDLDPISAEMTSTHGNAMAATRFSSRVVKGPLVIPLPKGHETPQKGYGDGDRKKLSGGGTHRDDKDVSADEDNDDYLYDDNGAVSKKDGNVKVKVGGYIHHALAPRHHHHPNGSGKAIVSGDHEHIRVDRSPRSHHHHHHGNGKVVISGDHEHIHIDRSPAPHHPHHHQSGHSQEKVVISGDHEHIHIERSPSPDHHHHHHHIEHEKIVVTGDHDHVRIDRSEDENDIISGDNDHIYRKRSILIAGEQGQPYVVPLVKKRSASQERFALPPSGKRSDDMDGAPGRIDIMSPNVDPSVPTRIASLVLASSTMSANSTASNEFVLNASDMNATQIYLRPSSFNSTNSTLNSDEIGVTLRMAMFDEALARIVPYCATFDPYPPAPAPLIAEECTDDPVSEDKSQLFAFHKTSGTVRPMWFKDDERDSQSDGCQGVPQDASLSNANVTEADNSRPVSSESADQDLRSNFGSITTDPSQMERSDSSEGPIAQEVTLLFVSSDPEIQDTPVDASRTSSPVLETKTGAEASNSALASTTPSITAIPSSSPESLSAASPTAQVTTSSFGSVSAMVSSGAPASVPSPTALGVQVVAESASDPISSRSASAPPVMTAMNTQPYAWIFMQD</sequence>
<proteinExistence type="predicted"/>
<keyword evidence="2" id="KW-1185">Reference proteome</keyword>
<dbReference type="EMBL" id="JAGFNK010000475">
    <property type="protein sequence ID" value="KAI9449779.1"/>
    <property type="molecule type" value="Genomic_DNA"/>
</dbReference>
<evidence type="ECO:0000313" key="1">
    <source>
        <dbReference type="EMBL" id="KAI9449779.1"/>
    </source>
</evidence>
<protein>
    <submittedName>
        <fullName evidence="1">Uncharacterized protein</fullName>
    </submittedName>
</protein>
<comment type="caution">
    <text evidence="1">The sequence shown here is derived from an EMBL/GenBank/DDBJ whole genome shotgun (WGS) entry which is preliminary data.</text>
</comment>
<reference evidence="1" key="1">
    <citation type="submission" date="2021-03" db="EMBL/GenBank/DDBJ databases">
        <title>Evolutionary priming and transition to the ectomycorrhizal habit in an iconic lineage of mushroom-forming fungi: is preadaptation a requirement?</title>
        <authorList>
            <consortium name="DOE Joint Genome Institute"/>
            <person name="Looney B.P."/>
            <person name="Miyauchi S."/>
            <person name="Morin E."/>
            <person name="Drula E."/>
            <person name="Courty P.E."/>
            <person name="Chicoki N."/>
            <person name="Fauchery L."/>
            <person name="Kohler A."/>
            <person name="Kuo A."/>
            <person name="LaButti K."/>
            <person name="Pangilinan J."/>
            <person name="Lipzen A."/>
            <person name="Riley R."/>
            <person name="Andreopoulos W."/>
            <person name="He G."/>
            <person name="Johnson J."/>
            <person name="Barry K.W."/>
            <person name="Grigoriev I.V."/>
            <person name="Nagy L."/>
            <person name="Hibbett D."/>
            <person name="Henrissat B."/>
            <person name="Matheny P.B."/>
            <person name="Labbe J."/>
            <person name="Martin A.F."/>
        </authorList>
    </citation>
    <scope>NUCLEOTIDE SEQUENCE</scope>
    <source>
        <strain evidence="1">BPL698</strain>
    </source>
</reference>
<evidence type="ECO:0000313" key="2">
    <source>
        <dbReference type="Proteomes" id="UP001207468"/>
    </source>
</evidence>